<reference evidence="2" key="1">
    <citation type="journal article" date="2015" name="Proc. Natl. Acad. Sci. U.S.A.">
        <title>Genome sequence of the Asian Tiger mosquito, Aedes albopictus, reveals insights into its biology, genetics, and evolution.</title>
        <authorList>
            <person name="Chen X.G."/>
            <person name="Jiang X."/>
            <person name="Gu J."/>
            <person name="Xu M."/>
            <person name="Wu Y."/>
            <person name="Deng Y."/>
            <person name="Zhang C."/>
            <person name="Bonizzoni M."/>
            <person name="Dermauw W."/>
            <person name="Vontas J."/>
            <person name="Armbruster P."/>
            <person name="Huang X."/>
            <person name="Yang Y."/>
            <person name="Zhang H."/>
            <person name="He W."/>
            <person name="Peng H."/>
            <person name="Liu Y."/>
            <person name="Wu K."/>
            <person name="Chen J."/>
            <person name="Lirakis M."/>
            <person name="Topalis P."/>
            <person name="Van Leeuwen T."/>
            <person name="Hall A.B."/>
            <person name="Jiang X."/>
            <person name="Thorpe C."/>
            <person name="Mueller R.L."/>
            <person name="Sun C."/>
            <person name="Waterhouse R.M."/>
            <person name="Yan G."/>
            <person name="Tu Z.J."/>
            <person name="Fang X."/>
            <person name="James A.A."/>
        </authorList>
    </citation>
    <scope>NUCLEOTIDE SEQUENCE [LARGE SCALE GENOMIC DNA]</scope>
    <source>
        <strain evidence="2">Foshan</strain>
    </source>
</reference>
<dbReference type="GeneID" id="134286292"/>
<accession>A0ABM1ZYW6</accession>
<dbReference type="EnsemblMetazoa" id="AALFPA23_022902.R34028">
    <property type="protein sequence ID" value="AALFPA23_022902.P34028"/>
    <property type="gene ID" value="AALFPA23_022902"/>
</dbReference>
<proteinExistence type="predicted"/>
<dbReference type="Pfam" id="PF05380">
    <property type="entry name" value="Peptidase_A17"/>
    <property type="match status" value="1"/>
</dbReference>
<protein>
    <recommendedName>
        <fullName evidence="3">RNase H type-1 domain-containing protein</fullName>
    </recommendedName>
</protein>
<sequence length="334" mass="37988">MDDALTGHDEQERLMLIKQQLINILSSAGFELHKWTSNIAEAQDEEQETDNTKILGLRWNPRTDMFSFSNELDNVITATKRNVLSEVQKVFDPLGTLSPIIVHGKILMQDIWSEKLDWDEPLPASLAKQWTWFFTQISDLSQISFPRHVKTKGHVVELHGFSDAAKRAYGAVVFIRTVDEQGVQVHLFCAKSRIAPSSEQSSKEDLTIPRMELRAATLLVELMETVKTALKVPIQAIHYWTDSMVTLDWINKPEHRWPTFISNRVKMINQKTSAHCWHHVRSKDNPADLISRGVTTKKVVQQQHLVVWPIFSAGTSATMDAGTSAHSHNHNGNR</sequence>
<dbReference type="PANTHER" id="PTHR22955:SF77">
    <property type="entry name" value="ASPARTIC PUTATIVE DOMAIN-CONTAINING PROTEIN-RELATED"/>
    <property type="match status" value="1"/>
</dbReference>
<keyword evidence="2" id="KW-1185">Reference proteome</keyword>
<dbReference type="Proteomes" id="UP000069940">
    <property type="component" value="Unassembled WGS sequence"/>
</dbReference>
<dbReference type="InterPro" id="IPR008042">
    <property type="entry name" value="Retrotrans_Pao"/>
</dbReference>
<evidence type="ECO:0000313" key="2">
    <source>
        <dbReference type="Proteomes" id="UP000069940"/>
    </source>
</evidence>
<evidence type="ECO:0008006" key="3">
    <source>
        <dbReference type="Google" id="ProtNLM"/>
    </source>
</evidence>
<evidence type="ECO:0000313" key="1">
    <source>
        <dbReference type="EnsemblMetazoa" id="AALFPA23_022902.P34028"/>
    </source>
</evidence>
<name>A0ABM1ZYW6_AEDAL</name>
<organism evidence="1 2">
    <name type="scientific">Aedes albopictus</name>
    <name type="common">Asian tiger mosquito</name>
    <name type="synonym">Stegomyia albopicta</name>
    <dbReference type="NCBI Taxonomy" id="7160"/>
    <lineage>
        <taxon>Eukaryota</taxon>
        <taxon>Metazoa</taxon>
        <taxon>Ecdysozoa</taxon>
        <taxon>Arthropoda</taxon>
        <taxon>Hexapoda</taxon>
        <taxon>Insecta</taxon>
        <taxon>Pterygota</taxon>
        <taxon>Neoptera</taxon>
        <taxon>Endopterygota</taxon>
        <taxon>Diptera</taxon>
        <taxon>Nematocera</taxon>
        <taxon>Culicoidea</taxon>
        <taxon>Culicidae</taxon>
        <taxon>Culicinae</taxon>
        <taxon>Aedini</taxon>
        <taxon>Aedes</taxon>
        <taxon>Stegomyia</taxon>
    </lineage>
</organism>
<reference evidence="1" key="2">
    <citation type="submission" date="2025-05" db="UniProtKB">
        <authorList>
            <consortium name="EnsemblMetazoa"/>
        </authorList>
    </citation>
    <scope>IDENTIFICATION</scope>
    <source>
        <strain evidence="1">Foshan</strain>
    </source>
</reference>
<dbReference type="PANTHER" id="PTHR22955">
    <property type="entry name" value="RETROTRANSPOSON"/>
    <property type="match status" value="1"/>
</dbReference>
<dbReference type="RefSeq" id="XP_062703878.1">
    <property type="nucleotide sequence ID" value="XM_062847894.1"/>
</dbReference>